<gene>
    <name evidence="1" type="ORF">DAEQUDRAFT_91560</name>
</gene>
<proteinExistence type="predicted"/>
<name>A0A165S8F5_9APHY</name>
<sequence length="194" mass="22380">MNTLVHIPFDNTEYFFCSPDSLLVLVSSACLSLWLLLAPVGPRGCALLCNRIRARRGGHTFGRYRPTRNDNMVPLRTGDRRHPIMVTEDRLSSGRVVSSSVDGHHDRIDCETGREVLLGTSCIRRRQVCKNRELKGQQHEHARSDVCIRCIQYTRTRRSEEACRVKCDARYGCDKCSHYSRRLRKHLPTWMLPL</sequence>
<evidence type="ECO:0000313" key="2">
    <source>
        <dbReference type="Proteomes" id="UP000076727"/>
    </source>
</evidence>
<accession>A0A165S8F5</accession>
<protein>
    <submittedName>
        <fullName evidence="1">Uncharacterized protein</fullName>
    </submittedName>
</protein>
<dbReference type="AlphaFoldDB" id="A0A165S8F5"/>
<dbReference type="Proteomes" id="UP000076727">
    <property type="component" value="Unassembled WGS sequence"/>
</dbReference>
<keyword evidence="2" id="KW-1185">Reference proteome</keyword>
<organism evidence="1 2">
    <name type="scientific">Daedalea quercina L-15889</name>
    <dbReference type="NCBI Taxonomy" id="1314783"/>
    <lineage>
        <taxon>Eukaryota</taxon>
        <taxon>Fungi</taxon>
        <taxon>Dikarya</taxon>
        <taxon>Basidiomycota</taxon>
        <taxon>Agaricomycotina</taxon>
        <taxon>Agaricomycetes</taxon>
        <taxon>Polyporales</taxon>
        <taxon>Fomitopsis</taxon>
    </lineage>
</organism>
<dbReference type="EMBL" id="KV429044">
    <property type="protein sequence ID" value="KZT71659.1"/>
    <property type="molecule type" value="Genomic_DNA"/>
</dbReference>
<evidence type="ECO:0000313" key="1">
    <source>
        <dbReference type="EMBL" id="KZT71659.1"/>
    </source>
</evidence>
<reference evidence="1 2" key="1">
    <citation type="journal article" date="2016" name="Mol. Biol. Evol.">
        <title>Comparative Genomics of Early-Diverging Mushroom-Forming Fungi Provides Insights into the Origins of Lignocellulose Decay Capabilities.</title>
        <authorList>
            <person name="Nagy L.G."/>
            <person name="Riley R."/>
            <person name="Tritt A."/>
            <person name="Adam C."/>
            <person name="Daum C."/>
            <person name="Floudas D."/>
            <person name="Sun H."/>
            <person name="Yadav J.S."/>
            <person name="Pangilinan J."/>
            <person name="Larsson K.H."/>
            <person name="Matsuura K."/>
            <person name="Barry K."/>
            <person name="Labutti K."/>
            <person name="Kuo R."/>
            <person name="Ohm R.A."/>
            <person name="Bhattacharya S.S."/>
            <person name="Shirouzu T."/>
            <person name="Yoshinaga Y."/>
            <person name="Martin F.M."/>
            <person name="Grigoriev I.V."/>
            <person name="Hibbett D.S."/>
        </authorList>
    </citation>
    <scope>NUCLEOTIDE SEQUENCE [LARGE SCALE GENOMIC DNA]</scope>
    <source>
        <strain evidence="1 2">L-15889</strain>
    </source>
</reference>